<dbReference type="SUPFAM" id="SSF102462">
    <property type="entry name" value="Peptidyl-tRNA hydrolase II"/>
    <property type="match status" value="1"/>
</dbReference>
<gene>
    <name evidence="1" type="ORF">A3H61_04160</name>
</gene>
<dbReference type="InterPro" id="IPR018988">
    <property type="entry name" value="DUF2000"/>
</dbReference>
<evidence type="ECO:0008006" key="3">
    <source>
        <dbReference type="Google" id="ProtNLM"/>
    </source>
</evidence>
<dbReference type="Pfam" id="PF09391">
    <property type="entry name" value="DUF2000"/>
    <property type="match status" value="1"/>
</dbReference>
<evidence type="ECO:0000313" key="1">
    <source>
        <dbReference type="EMBL" id="OGY72994.1"/>
    </source>
</evidence>
<dbReference type="InterPro" id="IPR017021">
    <property type="entry name" value="UCP033763"/>
</dbReference>
<sequence length="136" mass="14815">MMDKKCVIVLDQDLPVWLLANSSAVLALTLGKTVDGILGHDIQDGSGETHRGITNTVLPILKTEKTNLTTIRERANSLDGVIVVDFSDVAQRTKIYEDYAAQLQATKSEDLRYLGIALYGDKQAINSLTGSLALLR</sequence>
<accession>A0A1G2A804</accession>
<evidence type="ECO:0000313" key="2">
    <source>
        <dbReference type="Proteomes" id="UP000178315"/>
    </source>
</evidence>
<name>A0A1G2A804_9BACT</name>
<dbReference type="EMBL" id="MHJU01000019">
    <property type="protein sequence ID" value="OGY72994.1"/>
    <property type="molecule type" value="Genomic_DNA"/>
</dbReference>
<dbReference type="PIRSF" id="PIRSF033736">
    <property type="entry name" value="UCP033763"/>
    <property type="match status" value="1"/>
</dbReference>
<organism evidence="1 2">
    <name type="scientific">Candidatus Jacksonbacteria bacterium RIFCSPLOWO2_02_FULL_44_20</name>
    <dbReference type="NCBI Taxonomy" id="1798460"/>
    <lineage>
        <taxon>Bacteria</taxon>
        <taxon>Candidatus Jacksoniibacteriota</taxon>
    </lineage>
</organism>
<reference evidence="1 2" key="1">
    <citation type="journal article" date="2016" name="Nat. Commun.">
        <title>Thousands of microbial genomes shed light on interconnected biogeochemical processes in an aquifer system.</title>
        <authorList>
            <person name="Anantharaman K."/>
            <person name="Brown C.T."/>
            <person name="Hug L.A."/>
            <person name="Sharon I."/>
            <person name="Castelle C.J."/>
            <person name="Probst A.J."/>
            <person name="Thomas B.C."/>
            <person name="Singh A."/>
            <person name="Wilkins M.J."/>
            <person name="Karaoz U."/>
            <person name="Brodie E.L."/>
            <person name="Williams K.H."/>
            <person name="Hubbard S.S."/>
            <person name="Banfield J.F."/>
        </authorList>
    </citation>
    <scope>NUCLEOTIDE SEQUENCE [LARGE SCALE GENOMIC DNA]</scope>
</reference>
<proteinExistence type="predicted"/>
<dbReference type="AlphaFoldDB" id="A0A1G2A804"/>
<dbReference type="Proteomes" id="UP000178315">
    <property type="component" value="Unassembled WGS sequence"/>
</dbReference>
<comment type="caution">
    <text evidence="1">The sequence shown here is derived from an EMBL/GenBank/DDBJ whole genome shotgun (WGS) entry which is preliminary data.</text>
</comment>
<dbReference type="InterPro" id="IPR023476">
    <property type="entry name" value="Pep_tRNA_hydro_II_dom_sf"/>
</dbReference>
<dbReference type="Gene3D" id="3.40.1490.10">
    <property type="entry name" value="Bit1"/>
    <property type="match status" value="1"/>
</dbReference>
<protein>
    <recommendedName>
        <fullName evidence="3">DUF2000 domain-containing protein</fullName>
    </recommendedName>
</protein>